<name>A0A0A9DX91_ARUDO</name>
<dbReference type="EMBL" id="GBRH01204746">
    <property type="protein sequence ID" value="JAD93149.1"/>
    <property type="molecule type" value="Transcribed_RNA"/>
</dbReference>
<protein>
    <submittedName>
        <fullName evidence="1">Uncharacterized protein</fullName>
    </submittedName>
</protein>
<reference evidence="1" key="1">
    <citation type="submission" date="2014-09" db="EMBL/GenBank/DDBJ databases">
        <authorList>
            <person name="Magalhaes I.L.F."/>
            <person name="Oliveira U."/>
            <person name="Santos F.R."/>
            <person name="Vidigal T.H.D.A."/>
            <person name="Brescovit A.D."/>
            <person name="Santos A.J."/>
        </authorList>
    </citation>
    <scope>NUCLEOTIDE SEQUENCE</scope>
    <source>
        <tissue evidence="1">Shoot tissue taken approximately 20 cm above the soil surface</tissue>
    </source>
</reference>
<organism evidence="1">
    <name type="scientific">Arundo donax</name>
    <name type="common">Giant reed</name>
    <name type="synonym">Donax arundinaceus</name>
    <dbReference type="NCBI Taxonomy" id="35708"/>
    <lineage>
        <taxon>Eukaryota</taxon>
        <taxon>Viridiplantae</taxon>
        <taxon>Streptophyta</taxon>
        <taxon>Embryophyta</taxon>
        <taxon>Tracheophyta</taxon>
        <taxon>Spermatophyta</taxon>
        <taxon>Magnoliopsida</taxon>
        <taxon>Liliopsida</taxon>
        <taxon>Poales</taxon>
        <taxon>Poaceae</taxon>
        <taxon>PACMAD clade</taxon>
        <taxon>Arundinoideae</taxon>
        <taxon>Arundineae</taxon>
        <taxon>Arundo</taxon>
    </lineage>
</organism>
<evidence type="ECO:0000313" key="1">
    <source>
        <dbReference type="EMBL" id="JAD93149.1"/>
    </source>
</evidence>
<accession>A0A0A9DX91</accession>
<sequence>MLSFFNENSTRRCQFLLIKEEFYNKRLGQAGYQQQQRKNYTPETISKCYLLEDIKSIFHLRNTHTFL</sequence>
<proteinExistence type="predicted"/>
<dbReference type="AlphaFoldDB" id="A0A0A9DX91"/>
<reference evidence="1" key="2">
    <citation type="journal article" date="2015" name="Data Brief">
        <title>Shoot transcriptome of the giant reed, Arundo donax.</title>
        <authorList>
            <person name="Barrero R.A."/>
            <person name="Guerrero F.D."/>
            <person name="Moolhuijzen P."/>
            <person name="Goolsby J.A."/>
            <person name="Tidwell J."/>
            <person name="Bellgard S.E."/>
            <person name="Bellgard M.I."/>
        </authorList>
    </citation>
    <scope>NUCLEOTIDE SEQUENCE</scope>
    <source>
        <tissue evidence="1">Shoot tissue taken approximately 20 cm above the soil surface</tissue>
    </source>
</reference>